<dbReference type="AlphaFoldDB" id="A0A3L6F302"/>
<comment type="caution">
    <text evidence="3">The sequence shown here is derived from an EMBL/GenBank/DDBJ whole genome shotgun (WGS) entry which is preliminary data.</text>
</comment>
<dbReference type="ExpressionAtlas" id="A0A3L6F302">
    <property type="expression patterns" value="baseline"/>
</dbReference>
<proteinExistence type="predicted"/>
<accession>A0A3L6F302</accession>
<dbReference type="Pfam" id="PF03140">
    <property type="entry name" value="DUF247"/>
    <property type="match status" value="2"/>
</dbReference>
<evidence type="ECO:0000313" key="4">
    <source>
        <dbReference type="Proteomes" id="UP000251960"/>
    </source>
</evidence>
<reference evidence="3 4" key="1">
    <citation type="journal article" date="2018" name="Nat. Genet.">
        <title>Extensive intraspecific gene order and gene structural variations between Mo17 and other maize genomes.</title>
        <authorList>
            <person name="Sun S."/>
            <person name="Zhou Y."/>
            <person name="Chen J."/>
            <person name="Shi J."/>
            <person name="Zhao H."/>
            <person name="Zhao H."/>
            <person name="Song W."/>
            <person name="Zhang M."/>
            <person name="Cui Y."/>
            <person name="Dong X."/>
            <person name="Liu H."/>
            <person name="Ma X."/>
            <person name="Jiao Y."/>
            <person name="Wang B."/>
            <person name="Wei X."/>
            <person name="Stein J.C."/>
            <person name="Glaubitz J.C."/>
            <person name="Lu F."/>
            <person name="Yu G."/>
            <person name="Liang C."/>
            <person name="Fengler K."/>
            <person name="Li B."/>
            <person name="Rafalski A."/>
            <person name="Schnable P.S."/>
            <person name="Ware D.H."/>
            <person name="Buckler E.S."/>
            <person name="Lai J."/>
        </authorList>
    </citation>
    <scope>NUCLEOTIDE SEQUENCE [LARGE SCALE GENOMIC DNA]</scope>
    <source>
        <strain evidence="4">cv. Missouri 17</strain>
        <tissue evidence="3">Seedling</tissue>
    </source>
</reference>
<protein>
    <submittedName>
        <fullName evidence="3">UPF0481 protein</fullName>
    </submittedName>
</protein>
<keyword evidence="2" id="KW-1133">Transmembrane helix</keyword>
<sequence length="460" mass="51779">MATETESFYSAHSSPELAAAPMAPDVEAASQPAEPAPEPVEPASQPAEPAPQPVEPASQPADRLEILIERGLGQHTEGESSMMTIFRVPAHVRDASKELYEPRLVSIGPYYRDRAALRTMEQHKWRYMRELMRRPHSLPPLDSYVRAVRNVEQEARCCYSERTDIFGSAAQSEPSGGGEIEEAHSPGFAEMLMLDGCFILEFFLKWHKSEKDKLCDVAWGLTLLHSDLLLLENQIPFFVLEALLHVVGAWFSKLLSMIRSTPADSTPTLVVPSVTQLREAGVRFEKKESPRHMFDIAFDRNTGVLEMPQMELDYANKALLVNLVAFEQTRDLPGAAKRLSSYVALVGALVRTGKDVEHLQKHDIIQNLLDGDDEAATNFFQHLGDCSSLDYKNHMFADMFKELRDFYDSSWQRHRAKFLRDHCSSPWAVLALVVAICGFCFVLFKLSTTIFNLAHPDCHC</sequence>
<gene>
    <name evidence="3" type="primary">At3g47200_3</name>
    <name evidence="3" type="ORF">Zm00014a_020461</name>
</gene>
<keyword evidence="2" id="KW-0472">Membrane</keyword>
<evidence type="ECO:0000256" key="1">
    <source>
        <dbReference type="SAM" id="MobiDB-lite"/>
    </source>
</evidence>
<name>A0A3L6F302_MAIZE</name>
<evidence type="ECO:0000256" key="2">
    <source>
        <dbReference type="SAM" id="Phobius"/>
    </source>
</evidence>
<evidence type="ECO:0000313" key="3">
    <source>
        <dbReference type="EMBL" id="PWZ27664.1"/>
    </source>
</evidence>
<feature type="compositionally biased region" description="Polar residues" evidence="1">
    <location>
        <begin position="1"/>
        <end position="13"/>
    </location>
</feature>
<dbReference type="EMBL" id="NCVQ01000005">
    <property type="protein sequence ID" value="PWZ27664.1"/>
    <property type="molecule type" value="Genomic_DNA"/>
</dbReference>
<feature type="compositionally biased region" description="Low complexity" evidence="1">
    <location>
        <begin position="18"/>
        <end position="33"/>
    </location>
</feature>
<dbReference type="InterPro" id="IPR004158">
    <property type="entry name" value="DUF247_pln"/>
</dbReference>
<keyword evidence="2" id="KW-0812">Transmembrane</keyword>
<dbReference type="PANTHER" id="PTHR31170:SF18">
    <property type="entry name" value="(WILD MALAYSIAN BANANA) HYPOTHETICAL PROTEIN"/>
    <property type="match status" value="1"/>
</dbReference>
<organism evidence="3 4">
    <name type="scientific">Zea mays</name>
    <name type="common">Maize</name>
    <dbReference type="NCBI Taxonomy" id="4577"/>
    <lineage>
        <taxon>Eukaryota</taxon>
        <taxon>Viridiplantae</taxon>
        <taxon>Streptophyta</taxon>
        <taxon>Embryophyta</taxon>
        <taxon>Tracheophyta</taxon>
        <taxon>Spermatophyta</taxon>
        <taxon>Magnoliopsida</taxon>
        <taxon>Liliopsida</taxon>
        <taxon>Poales</taxon>
        <taxon>Poaceae</taxon>
        <taxon>PACMAD clade</taxon>
        <taxon>Panicoideae</taxon>
        <taxon>Andropogonodae</taxon>
        <taxon>Andropogoneae</taxon>
        <taxon>Tripsacinae</taxon>
        <taxon>Zea</taxon>
    </lineage>
</organism>
<feature type="transmembrane region" description="Helical" evidence="2">
    <location>
        <begin position="427"/>
        <end position="444"/>
    </location>
</feature>
<dbReference type="PANTHER" id="PTHR31170">
    <property type="entry name" value="BNAC04G53230D PROTEIN"/>
    <property type="match status" value="1"/>
</dbReference>
<dbReference type="Proteomes" id="UP000251960">
    <property type="component" value="Chromosome 4"/>
</dbReference>
<feature type="region of interest" description="Disordered" evidence="1">
    <location>
        <begin position="1"/>
        <end position="58"/>
    </location>
</feature>